<feature type="compositionally biased region" description="Basic and acidic residues" evidence="1">
    <location>
        <begin position="8"/>
        <end position="30"/>
    </location>
</feature>
<organism evidence="2 3">
    <name type="scientific">Caerostris darwini</name>
    <dbReference type="NCBI Taxonomy" id="1538125"/>
    <lineage>
        <taxon>Eukaryota</taxon>
        <taxon>Metazoa</taxon>
        <taxon>Ecdysozoa</taxon>
        <taxon>Arthropoda</taxon>
        <taxon>Chelicerata</taxon>
        <taxon>Arachnida</taxon>
        <taxon>Araneae</taxon>
        <taxon>Araneomorphae</taxon>
        <taxon>Entelegynae</taxon>
        <taxon>Araneoidea</taxon>
        <taxon>Araneidae</taxon>
        <taxon>Caerostris</taxon>
    </lineage>
</organism>
<dbReference type="AlphaFoldDB" id="A0AAV4RFZ1"/>
<feature type="region of interest" description="Disordered" evidence="1">
    <location>
        <begin position="1"/>
        <end position="37"/>
    </location>
</feature>
<comment type="caution">
    <text evidence="2">The sequence shown here is derived from an EMBL/GenBank/DDBJ whole genome shotgun (WGS) entry which is preliminary data.</text>
</comment>
<gene>
    <name evidence="2" type="ORF">CDAR_518311</name>
</gene>
<evidence type="ECO:0000313" key="2">
    <source>
        <dbReference type="EMBL" id="GIY18918.1"/>
    </source>
</evidence>
<evidence type="ECO:0000313" key="3">
    <source>
        <dbReference type="Proteomes" id="UP001054837"/>
    </source>
</evidence>
<proteinExistence type="predicted"/>
<name>A0AAV4RFZ1_9ARAC</name>
<protein>
    <submittedName>
        <fullName evidence="2">Uncharacterized protein</fullName>
    </submittedName>
</protein>
<sequence length="69" mass="8150">MRNYNFGENDKEEKKSEGSSSDKEEEGREEVSDEETNVCENRILDFDIVESQLKKQYDEVAEWSKAMYC</sequence>
<reference evidence="2 3" key="1">
    <citation type="submission" date="2021-06" db="EMBL/GenBank/DDBJ databases">
        <title>Caerostris darwini draft genome.</title>
        <authorList>
            <person name="Kono N."/>
            <person name="Arakawa K."/>
        </authorList>
    </citation>
    <scope>NUCLEOTIDE SEQUENCE [LARGE SCALE GENOMIC DNA]</scope>
</reference>
<keyword evidence="3" id="KW-1185">Reference proteome</keyword>
<evidence type="ECO:0000256" key="1">
    <source>
        <dbReference type="SAM" id="MobiDB-lite"/>
    </source>
</evidence>
<dbReference type="Proteomes" id="UP001054837">
    <property type="component" value="Unassembled WGS sequence"/>
</dbReference>
<accession>A0AAV4RFZ1</accession>
<dbReference type="EMBL" id="BPLQ01005969">
    <property type="protein sequence ID" value="GIY18918.1"/>
    <property type="molecule type" value="Genomic_DNA"/>
</dbReference>